<dbReference type="InterPro" id="IPR011856">
    <property type="entry name" value="tRNA_endonuc-like_dom_sf"/>
</dbReference>
<evidence type="ECO:0000313" key="5">
    <source>
        <dbReference type="Proteomes" id="UP000654993"/>
    </source>
</evidence>
<dbReference type="GO" id="GO:0015666">
    <property type="term" value="F:restriction endodeoxyribonuclease activity"/>
    <property type="evidence" value="ECO:0007669"/>
    <property type="project" value="TreeGrafter"/>
</dbReference>
<dbReference type="GO" id="GO:0009307">
    <property type="term" value="P:DNA restriction-modification system"/>
    <property type="evidence" value="ECO:0007669"/>
    <property type="project" value="InterPro"/>
</dbReference>
<dbReference type="Proteomes" id="UP000654993">
    <property type="component" value="Unassembled WGS sequence"/>
</dbReference>
<dbReference type="RefSeq" id="WP_200966413.1">
    <property type="nucleotide sequence ID" value="NZ_BMAQ01000012.1"/>
</dbReference>
<dbReference type="Gene3D" id="3.40.1350.10">
    <property type="match status" value="1"/>
</dbReference>
<proteinExistence type="predicted"/>
<dbReference type="PANTHER" id="PTHR30015:SF6">
    <property type="entry name" value="SLL1429 PROTEIN"/>
    <property type="match status" value="1"/>
</dbReference>
<dbReference type="SUPFAM" id="SSF57783">
    <property type="entry name" value="Zinc beta-ribbon"/>
    <property type="match status" value="1"/>
</dbReference>
<dbReference type="SUPFAM" id="SSF52980">
    <property type="entry name" value="Restriction endonuclease-like"/>
    <property type="match status" value="1"/>
</dbReference>
<dbReference type="GO" id="GO:0006265">
    <property type="term" value="P:DNA topological change"/>
    <property type="evidence" value="ECO:0007669"/>
    <property type="project" value="InterPro"/>
</dbReference>
<dbReference type="PANTHER" id="PTHR30015">
    <property type="entry name" value="MRR RESTRICTION SYSTEM PROTEIN"/>
    <property type="match status" value="1"/>
</dbReference>
<sequence>MANRSGRKYEFDFFEGLVGLVLIVAFISGFGLTDSLIGGFIAAAAAFVLIIMLFVVIRYRDEQKLMRSGIHDIDKMDGIQFEHYLKLLFSAQGYKVEVTRAAGDYGADLILRKDNKKIVVQAKRYAKNVGISAIQEVVASKAYYGADEAWVVTNSDFTEAARNLAESNGVILINRERLIEMILEINPQNTVTPKQVLDENKSETIICDRCGSQMVIRKSHRGQFYGCSSFPKCRNTKAIN</sequence>
<organism evidence="4 5">
    <name type="scientific">Insulibacter thermoxylanivorax</name>
    <dbReference type="NCBI Taxonomy" id="2749268"/>
    <lineage>
        <taxon>Bacteria</taxon>
        <taxon>Bacillati</taxon>
        <taxon>Bacillota</taxon>
        <taxon>Bacilli</taxon>
        <taxon>Bacillales</taxon>
        <taxon>Paenibacillaceae</taxon>
        <taxon>Insulibacter</taxon>
    </lineage>
</organism>
<accession>A0A916VH85</accession>
<dbReference type="GO" id="GO:0005694">
    <property type="term" value="C:chromosome"/>
    <property type="evidence" value="ECO:0007669"/>
    <property type="project" value="InterPro"/>
</dbReference>
<dbReference type="InterPro" id="IPR011335">
    <property type="entry name" value="Restrct_endonuc-II-like"/>
</dbReference>
<dbReference type="GO" id="GO:0003916">
    <property type="term" value="F:DNA topoisomerase activity"/>
    <property type="evidence" value="ECO:0007669"/>
    <property type="project" value="InterPro"/>
</dbReference>
<evidence type="ECO:0000256" key="1">
    <source>
        <dbReference type="SAM" id="Phobius"/>
    </source>
</evidence>
<dbReference type="EMBL" id="BMAQ01000012">
    <property type="protein sequence ID" value="GFR38150.1"/>
    <property type="molecule type" value="Genomic_DNA"/>
</dbReference>
<keyword evidence="5" id="KW-1185">Reference proteome</keyword>
<dbReference type="Pfam" id="PF01396">
    <property type="entry name" value="Zn_ribbon_Top1"/>
    <property type="match status" value="1"/>
</dbReference>
<dbReference type="InterPro" id="IPR007560">
    <property type="entry name" value="Restrct_endonuc_IV_Mrr"/>
</dbReference>
<dbReference type="Gene3D" id="3.30.65.10">
    <property type="entry name" value="Bacterial Topoisomerase I, domain 1"/>
    <property type="match status" value="1"/>
</dbReference>
<evidence type="ECO:0008006" key="6">
    <source>
        <dbReference type="Google" id="ProtNLM"/>
    </source>
</evidence>
<dbReference type="AlphaFoldDB" id="A0A916VH85"/>
<feature type="transmembrane region" description="Helical" evidence="1">
    <location>
        <begin position="36"/>
        <end position="57"/>
    </location>
</feature>
<protein>
    <recommendedName>
        <fullName evidence="6">Restriction system protein</fullName>
    </recommendedName>
</protein>
<dbReference type="Pfam" id="PF04471">
    <property type="entry name" value="Mrr_cat"/>
    <property type="match status" value="1"/>
</dbReference>
<comment type="caution">
    <text evidence="4">The sequence shown here is derived from an EMBL/GenBank/DDBJ whole genome shotgun (WGS) entry which is preliminary data.</text>
</comment>
<feature type="domain" description="Restriction endonuclease type IV Mrr" evidence="3">
    <location>
        <begin position="73"/>
        <end position="182"/>
    </location>
</feature>
<dbReference type="InterPro" id="IPR013498">
    <property type="entry name" value="Topo_IA_Znf"/>
</dbReference>
<reference evidence="4" key="1">
    <citation type="submission" date="2020-08" db="EMBL/GenBank/DDBJ databases">
        <authorList>
            <person name="Uke A."/>
            <person name="Chhe C."/>
            <person name="Baramee S."/>
            <person name="Kosugi A."/>
        </authorList>
    </citation>
    <scope>NUCLEOTIDE SEQUENCE</scope>
    <source>
        <strain evidence="4">DA-C8</strain>
    </source>
</reference>
<reference evidence="4" key="2">
    <citation type="journal article" date="2021" name="Data Brief">
        <title>Draft genome sequence data of the facultative, thermophilic, xylanolytic bacterium Paenibacillus sp. strain DA-C8.</title>
        <authorList>
            <person name="Chhe C."/>
            <person name="Uke A."/>
            <person name="Baramee S."/>
            <person name="Ungkulpasvich U."/>
            <person name="Tachaapaikoon C."/>
            <person name="Pason P."/>
            <person name="Waeonukul R."/>
            <person name="Ratanakhanokchai K."/>
            <person name="Kosugi A."/>
        </authorList>
    </citation>
    <scope>NUCLEOTIDE SEQUENCE</scope>
    <source>
        <strain evidence="4">DA-C8</strain>
    </source>
</reference>
<dbReference type="InterPro" id="IPR052906">
    <property type="entry name" value="Type_IV_Methyl-Rstrct_Enzyme"/>
</dbReference>
<keyword evidence="1" id="KW-0812">Transmembrane</keyword>
<evidence type="ECO:0000313" key="4">
    <source>
        <dbReference type="EMBL" id="GFR38150.1"/>
    </source>
</evidence>
<evidence type="ECO:0000259" key="3">
    <source>
        <dbReference type="Pfam" id="PF04471"/>
    </source>
</evidence>
<keyword evidence="1" id="KW-0472">Membrane</keyword>
<evidence type="ECO:0000259" key="2">
    <source>
        <dbReference type="Pfam" id="PF01396"/>
    </source>
</evidence>
<name>A0A916VH85_9BACL</name>
<feature type="domain" description="DNA topoisomerase type IA zn finger" evidence="2">
    <location>
        <begin position="206"/>
        <end position="239"/>
    </location>
</feature>
<dbReference type="GO" id="GO:0003677">
    <property type="term" value="F:DNA binding"/>
    <property type="evidence" value="ECO:0007669"/>
    <property type="project" value="InterPro"/>
</dbReference>
<feature type="transmembrane region" description="Helical" evidence="1">
    <location>
        <begin position="12"/>
        <end position="30"/>
    </location>
</feature>
<keyword evidence="1" id="KW-1133">Transmembrane helix</keyword>
<gene>
    <name evidence="4" type="ORF">PRECH8_14460</name>
</gene>